<gene>
    <name evidence="2" type="ORF">G5B36_12630</name>
    <name evidence="1" type="ORF">L0N08_03925</name>
</gene>
<accession>A0AAW5BVE8</accession>
<evidence type="ECO:0000313" key="3">
    <source>
        <dbReference type="Proteomes" id="UP000669239"/>
    </source>
</evidence>
<dbReference type="AlphaFoldDB" id="A0AAW5BVE8"/>
<name>A0AAW5BVE8_9FIRM</name>
<evidence type="ECO:0000313" key="1">
    <source>
        <dbReference type="EMBL" id="MCG4744555.1"/>
    </source>
</evidence>
<comment type="caution">
    <text evidence="1">The sequence shown here is derived from an EMBL/GenBank/DDBJ whole genome shotgun (WGS) entry which is preliminary data.</text>
</comment>
<reference evidence="2" key="2">
    <citation type="submission" date="2020-02" db="EMBL/GenBank/DDBJ databases">
        <authorList>
            <person name="Littmann E."/>
            <person name="Sorbara M."/>
        </authorList>
    </citation>
    <scope>NUCLEOTIDE SEQUENCE</scope>
    <source>
        <strain evidence="2">MSK.1.17</strain>
    </source>
</reference>
<keyword evidence="3" id="KW-1185">Reference proteome</keyword>
<dbReference type="Proteomes" id="UP000669239">
    <property type="component" value="Unassembled WGS sequence"/>
</dbReference>
<sequence length="154" mass="17951">MSRIDSGECFCMDMEWYGVDKKGNIAVFCSAGKGYLPEFVCEDVERAEELMEYFDTVEKITESTLFFKSMEQAEQAAREFSDKGLYYFDSDDGTRFGVATLHEYYTKRSAPLRPLEYERLPEHIRDILGHNRMDVEDFSATHALHVKHAYEVRI</sequence>
<evidence type="ECO:0000313" key="4">
    <source>
        <dbReference type="Proteomes" id="UP001299608"/>
    </source>
</evidence>
<organism evidence="1 4">
    <name type="scientific">Enterocloster aldenensis</name>
    <dbReference type="NCBI Taxonomy" id="358742"/>
    <lineage>
        <taxon>Bacteria</taxon>
        <taxon>Bacillati</taxon>
        <taxon>Bacillota</taxon>
        <taxon>Clostridia</taxon>
        <taxon>Lachnospirales</taxon>
        <taxon>Lachnospiraceae</taxon>
        <taxon>Enterocloster</taxon>
    </lineage>
</organism>
<dbReference type="Proteomes" id="UP001299608">
    <property type="component" value="Unassembled WGS sequence"/>
</dbReference>
<dbReference type="RefSeq" id="WP_117559984.1">
    <property type="nucleotide sequence ID" value="NZ_JAAITT010000016.1"/>
</dbReference>
<protein>
    <submittedName>
        <fullName evidence="1">Uncharacterized protein</fullName>
    </submittedName>
</protein>
<reference evidence="1" key="3">
    <citation type="submission" date="2022-01" db="EMBL/GenBank/DDBJ databases">
        <title>Collection of gut derived symbiotic bacterial strains cultured from healthy donors.</title>
        <authorList>
            <person name="Lin H."/>
            <person name="Kohout C."/>
            <person name="Waligurski E."/>
            <person name="Pamer E.G."/>
        </authorList>
    </citation>
    <scope>NUCLEOTIDE SEQUENCE</scope>
    <source>
        <strain evidence="1">DFI.6.55</strain>
    </source>
</reference>
<evidence type="ECO:0000313" key="2">
    <source>
        <dbReference type="EMBL" id="NSJ49538.1"/>
    </source>
</evidence>
<proteinExistence type="predicted"/>
<reference evidence="2 3" key="1">
    <citation type="journal article" date="2020" name="Cell Host Microbe">
        <title>Functional and Genomic Variation between Human-Derived Isolates of Lachnospiraceae Reveals Inter- and Intra-Species Diversity.</title>
        <authorList>
            <person name="Sorbara M.T."/>
            <person name="Littmann E.R."/>
            <person name="Fontana E."/>
            <person name="Moody T.U."/>
            <person name="Kohout C.E."/>
            <person name="Gjonbalaj M."/>
            <person name="Eaton V."/>
            <person name="Seok R."/>
            <person name="Leiner I.M."/>
            <person name="Pamer E.G."/>
        </authorList>
    </citation>
    <scope>NUCLEOTIDE SEQUENCE [LARGE SCALE GENOMIC DNA]</scope>
    <source>
        <strain evidence="2 3">MSK.1.17</strain>
    </source>
</reference>
<dbReference type="EMBL" id="JAKNGE010000004">
    <property type="protein sequence ID" value="MCG4744555.1"/>
    <property type="molecule type" value="Genomic_DNA"/>
</dbReference>
<dbReference type="EMBL" id="JAAITT010000016">
    <property type="protein sequence ID" value="NSJ49538.1"/>
    <property type="molecule type" value="Genomic_DNA"/>
</dbReference>